<dbReference type="RefSeq" id="WP_051544749.1">
    <property type="nucleotide sequence ID" value="NZ_CAAAJE010000023.1"/>
</dbReference>
<dbReference type="eggNOG" id="ENOG5031EUB">
    <property type="taxonomic scope" value="Bacteria"/>
</dbReference>
<dbReference type="EMBL" id="LNYV01000011">
    <property type="protein sequence ID" value="KTD58916.1"/>
    <property type="molecule type" value="Genomic_DNA"/>
</dbReference>
<organism evidence="2 3">
    <name type="scientific">Legionella sainthelensi</name>
    <dbReference type="NCBI Taxonomy" id="28087"/>
    <lineage>
        <taxon>Bacteria</taxon>
        <taxon>Pseudomonadati</taxon>
        <taxon>Pseudomonadota</taxon>
        <taxon>Gammaproteobacteria</taxon>
        <taxon>Legionellales</taxon>
        <taxon>Legionellaceae</taxon>
        <taxon>Legionella</taxon>
    </lineage>
</organism>
<dbReference type="Proteomes" id="UP000054621">
    <property type="component" value="Unassembled WGS sequence"/>
</dbReference>
<sequence>MVTTAQDIQKELNQKTAQQLQENNQKKMEQDLANMSANNQGMLNPNQETEQNTKIMDVKKDPNKNLDLNQMCDDWLKRYKKQKPDFDEDENKFKVDQANGRITLQFKNSQAEEDFLRDLAKQGADGRVSMGGDVIALTKNGELIDPRTNKAFPEGGYKELVDQLKAGKNYNDIPIPTPSKNSAQFTENASKLENSPKAAKNSPEPVATSLDSEPSMTAPRSSKSNMEMPESPQQEITDNAHSEVNAPSMSPCQNS</sequence>
<feature type="compositionally biased region" description="Polar residues" evidence="1">
    <location>
        <begin position="178"/>
        <end position="193"/>
    </location>
</feature>
<protein>
    <submittedName>
        <fullName evidence="2">Uncharacterized protein</fullName>
    </submittedName>
</protein>
<feature type="compositionally biased region" description="Polar residues" evidence="1">
    <location>
        <begin position="33"/>
        <end position="54"/>
    </location>
</feature>
<accession>A0A0W0YQ32</accession>
<proteinExistence type="predicted"/>
<evidence type="ECO:0000313" key="3">
    <source>
        <dbReference type="Proteomes" id="UP000054621"/>
    </source>
</evidence>
<dbReference type="AlphaFoldDB" id="A0A0W0YQ32"/>
<reference evidence="2 3" key="1">
    <citation type="submission" date="2015-11" db="EMBL/GenBank/DDBJ databases">
        <title>Genomic analysis of 38 Legionella species identifies large and diverse effector repertoires.</title>
        <authorList>
            <person name="Burstein D."/>
            <person name="Amaro F."/>
            <person name="Zusman T."/>
            <person name="Lifshitz Z."/>
            <person name="Cohen O."/>
            <person name="Gilbert J.A."/>
            <person name="Pupko T."/>
            <person name="Shuman H.A."/>
            <person name="Segal G."/>
        </authorList>
    </citation>
    <scope>NUCLEOTIDE SEQUENCE [LARGE SCALE GENOMIC DNA]</scope>
    <source>
        <strain evidence="2 3">Mt.St.Helens-4</strain>
    </source>
</reference>
<feature type="compositionally biased region" description="Polar residues" evidence="1">
    <location>
        <begin position="209"/>
        <end position="239"/>
    </location>
</feature>
<feature type="compositionally biased region" description="Polar residues" evidence="1">
    <location>
        <begin position="14"/>
        <end position="23"/>
    </location>
</feature>
<feature type="region of interest" description="Disordered" evidence="1">
    <location>
        <begin position="1"/>
        <end position="66"/>
    </location>
</feature>
<comment type="caution">
    <text evidence="2">The sequence shown here is derived from an EMBL/GenBank/DDBJ whole genome shotgun (WGS) entry which is preliminary data.</text>
</comment>
<evidence type="ECO:0000256" key="1">
    <source>
        <dbReference type="SAM" id="MobiDB-lite"/>
    </source>
</evidence>
<gene>
    <name evidence="2" type="ORF">Lsai_0716</name>
</gene>
<evidence type="ECO:0000313" key="2">
    <source>
        <dbReference type="EMBL" id="KTD58916.1"/>
    </source>
</evidence>
<feature type="region of interest" description="Disordered" evidence="1">
    <location>
        <begin position="169"/>
        <end position="255"/>
    </location>
</feature>
<dbReference type="PATRIC" id="fig|28087.4.peg.764"/>
<name>A0A0W0YQ32_9GAMM</name>
<feature type="compositionally biased region" description="Polar residues" evidence="1">
    <location>
        <begin position="245"/>
        <end position="255"/>
    </location>
</feature>